<dbReference type="PANTHER" id="PTHR24113:SF12">
    <property type="entry name" value="RAN GTPASE-ACTIVATING PROTEIN 1"/>
    <property type="match status" value="1"/>
</dbReference>
<evidence type="ECO:0000313" key="7">
    <source>
        <dbReference type="Proteomes" id="UP000193498"/>
    </source>
</evidence>
<dbReference type="InterPro" id="IPR032675">
    <property type="entry name" value="LRR_dom_sf"/>
</dbReference>
<dbReference type="Proteomes" id="UP000193498">
    <property type="component" value="Unassembled WGS sequence"/>
</dbReference>
<evidence type="ECO:0000256" key="2">
    <source>
        <dbReference type="ARBA" id="ARBA00022614"/>
    </source>
</evidence>
<dbReference type="PROSITE" id="PS50030">
    <property type="entry name" value="UBA"/>
    <property type="match status" value="1"/>
</dbReference>
<dbReference type="SUPFAM" id="SSF52047">
    <property type="entry name" value="RNI-like"/>
    <property type="match status" value="1"/>
</dbReference>
<dbReference type="Gene3D" id="3.80.10.10">
    <property type="entry name" value="Ribonuclease Inhibitor"/>
    <property type="match status" value="3"/>
</dbReference>
<protein>
    <submittedName>
        <fullName evidence="6">RNI-like protein</fullName>
    </submittedName>
</protein>
<feature type="compositionally biased region" description="Acidic residues" evidence="4">
    <location>
        <begin position="82"/>
        <end position="100"/>
    </location>
</feature>
<evidence type="ECO:0000259" key="5">
    <source>
        <dbReference type="PROSITE" id="PS50030"/>
    </source>
</evidence>
<dbReference type="InterPro" id="IPR001611">
    <property type="entry name" value="Leu-rich_rpt"/>
</dbReference>
<dbReference type="SUPFAM" id="SSF46934">
    <property type="entry name" value="UBA-like"/>
    <property type="match status" value="1"/>
</dbReference>
<evidence type="ECO:0000256" key="3">
    <source>
        <dbReference type="ARBA" id="ARBA00022737"/>
    </source>
</evidence>
<dbReference type="GO" id="GO:0006913">
    <property type="term" value="P:nucleocytoplasmic transport"/>
    <property type="evidence" value="ECO:0007669"/>
    <property type="project" value="TreeGrafter"/>
</dbReference>
<dbReference type="OrthoDB" id="120976at2759"/>
<evidence type="ECO:0000256" key="4">
    <source>
        <dbReference type="SAM" id="MobiDB-lite"/>
    </source>
</evidence>
<keyword evidence="2" id="KW-0433">Leucine-rich repeat</keyword>
<dbReference type="InParanoid" id="A0A1Y1YXA7"/>
<dbReference type="GO" id="GO:0048471">
    <property type="term" value="C:perinuclear region of cytoplasm"/>
    <property type="evidence" value="ECO:0007669"/>
    <property type="project" value="TreeGrafter"/>
</dbReference>
<dbReference type="GO" id="GO:0005634">
    <property type="term" value="C:nucleus"/>
    <property type="evidence" value="ECO:0007669"/>
    <property type="project" value="TreeGrafter"/>
</dbReference>
<keyword evidence="3" id="KW-0677">Repeat</keyword>
<sequence>MAEQSEDQTPGVDETNSSHPQPPPLVKRDTFGHSMQHPSDILAQLISMGFSPPMAETAIFESGGGNLDRALAWLLDSHEPVPEEEPEVKDAPSEDEDTSDLYVETDDDIRIQKKVPPPSTTKPHKSILKTTSAYQGLSNHSSKSRIREWIFGGPKAATYTNTKVNASNFMRNTLLKYKGNAHHNEPSVLLDDEDEDISAPVEKEVKKVRFCTDLHLEVPPSPIEWSATPDTVSEESEVIKDVEEQKPRTEEKYTPGQVLEHYEATCRTREVPVIGQLVSTFKRAEQRKHTLTHIELQSAPFTRESMLTFTDSLDLPFGLTKLTLENCGLDDDLLKTLIHSLIFTCQISELSLARNRKIKHGGLRYIGLFIKKSQHLKHLDLSGIPLDKKSARQIGPYFASRQKNGLQSLKLDECGLKSNILEFIVPSLRRSSIRSLSLRKNQINHVGALWIGVLLRDYEDDVAPDIMYSRARPCPPPVFGWKVGLERLDVSMNEIKGGIQYVAQSLKRNLMLRELILTQNGIDTRGMTQLADSLALNKNLKLFDLSRNPCGMSTDGIIAVRSALASNDTLETLVLSETRINSEGAIALAEFLPETKCLKNLDLSSNPEIDIAGVLALSVSLRMNWSIVCLDVSVAPDDPELAELSRDILSTCIRNMEKMTQQAPARKLTANSGNSVDCTDTIAEDASGRGQAEVAKEVEETEAHAQDKRSIKFSEPSIAPHSRNEGADSTQTHSSDNDESHPTLREKYRAMINNEASALLDNHIDGQANSAVPIIEDPHSAASPEDEQQSHPDFLVDPAIQQQTHSHLLLHNQGSPHTLNEEQIVPNVEENAELSHLPDSQIKEKEKQMEHEEAQALRNQAKSETIKEINITYTNGHTVLVNRQ</sequence>
<organism evidence="6 7">
    <name type="scientific">Basidiobolus meristosporus CBS 931.73</name>
    <dbReference type="NCBI Taxonomy" id="1314790"/>
    <lineage>
        <taxon>Eukaryota</taxon>
        <taxon>Fungi</taxon>
        <taxon>Fungi incertae sedis</taxon>
        <taxon>Zoopagomycota</taxon>
        <taxon>Entomophthoromycotina</taxon>
        <taxon>Basidiobolomycetes</taxon>
        <taxon>Basidiobolales</taxon>
        <taxon>Basidiobolaceae</taxon>
        <taxon>Basidiobolus</taxon>
    </lineage>
</organism>
<dbReference type="EMBL" id="MCFE01000055">
    <property type="protein sequence ID" value="ORY02619.1"/>
    <property type="molecule type" value="Genomic_DNA"/>
</dbReference>
<evidence type="ECO:0000313" key="6">
    <source>
        <dbReference type="EMBL" id="ORY02619.1"/>
    </source>
</evidence>
<dbReference type="GO" id="GO:0031267">
    <property type="term" value="F:small GTPase binding"/>
    <property type="evidence" value="ECO:0007669"/>
    <property type="project" value="TreeGrafter"/>
</dbReference>
<evidence type="ECO:0000256" key="1">
    <source>
        <dbReference type="ARBA" id="ARBA00022468"/>
    </source>
</evidence>
<name>A0A1Y1YXA7_9FUNG</name>
<feature type="compositionally biased region" description="Polar residues" evidence="4">
    <location>
        <begin position="661"/>
        <end position="678"/>
    </location>
</feature>
<keyword evidence="7" id="KW-1185">Reference proteome</keyword>
<feature type="domain" description="UBA" evidence="5">
    <location>
        <begin position="36"/>
        <end position="77"/>
    </location>
</feature>
<dbReference type="PANTHER" id="PTHR24113">
    <property type="entry name" value="RAN GTPASE-ACTIVATING PROTEIN 1"/>
    <property type="match status" value="1"/>
</dbReference>
<dbReference type="Gene3D" id="1.10.8.10">
    <property type="entry name" value="DNA helicase RuvA subunit, C-terminal domain"/>
    <property type="match status" value="1"/>
</dbReference>
<feature type="region of interest" description="Disordered" evidence="4">
    <location>
        <begin position="1"/>
        <end position="37"/>
    </location>
</feature>
<feature type="region of interest" description="Disordered" evidence="4">
    <location>
        <begin position="661"/>
        <end position="742"/>
    </location>
</feature>
<reference evidence="6 7" key="1">
    <citation type="submission" date="2016-07" db="EMBL/GenBank/DDBJ databases">
        <title>Pervasive Adenine N6-methylation of Active Genes in Fungi.</title>
        <authorList>
            <consortium name="DOE Joint Genome Institute"/>
            <person name="Mondo S.J."/>
            <person name="Dannebaum R.O."/>
            <person name="Kuo R.C."/>
            <person name="Labutti K."/>
            <person name="Haridas S."/>
            <person name="Kuo A."/>
            <person name="Salamov A."/>
            <person name="Ahrendt S.R."/>
            <person name="Lipzen A."/>
            <person name="Sullivan W."/>
            <person name="Andreopoulos W.B."/>
            <person name="Clum A."/>
            <person name="Lindquist E."/>
            <person name="Daum C."/>
            <person name="Ramamoorthy G.K."/>
            <person name="Gryganskyi A."/>
            <person name="Culley D."/>
            <person name="Magnuson J.K."/>
            <person name="James T.Y."/>
            <person name="O'Malley M.A."/>
            <person name="Stajich J.E."/>
            <person name="Spatafora J.W."/>
            <person name="Visel A."/>
            <person name="Grigoriev I.V."/>
        </authorList>
    </citation>
    <scope>NUCLEOTIDE SEQUENCE [LARGE SCALE GENOMIC DNA]</scope>
    <source>
        <strain evidence="6 7">CBS 931.73</strain>
    </source>
</reference>
<comment type="caution">
    <text evidence="6">The sequence shown here is derived from an EMBL/GenBank/DDBJ whole genome shotgun (WGS) entry which is preliminary data.</text>
</comment>
<dbReference type="InterPro" id="IPR009060">
    <property type="entry name" value="UBA-like_sf"/>
</dbReference>
<gene>
    <name evidence="6" type="ORF">K493DRAFT_312025</name>
</gene>
<dbReference type="InterPro" id="IPR015940">
    <property type="entry name" value="UBA"/>
</dbReference>
<feature type="compositionally biased region" description="Basic and acidic residues" evidence="4">
    <location>
        <begin position="694"/>
        <end position="712"/>
    </location>
</feature>
<dbReference type="Pfam" id="PF22562">
    <property type="entry name" value="UBA_7"/>
    <property type="match status" value="1"/>
</dbReference>
<dbReference type="InterPro" id="IPR027038">
    <property type="entry name" value="RanGap"/>
</dbReference>
<dbReference type="SMART" id="SM00368">
    <property type="entry name" value="LRR_RI"/>
    <property type="match status" value="6"/>
</dbReference>
<proteinExistence type="predicted"/>
<dbReference type="GO" id="GO:0005096">
    <property type="term" value="F:GTPase activator activity"/>
    <property type="evidence" value="ECO:0007669"/>
    <property type="project" value="UniProtKB-KW"/>
</dbReference>
<keyword evidence="1" id="KW-0343">GTPase activation</keyword>
<feature type="region of interest" description="Disordered" evidence="4">
    <location>
        <begin position="80"/>
        <end position="100"/>
    </location>
</feature>
<dbReference type="GO" id="GO:0005829">
    <property type="term" value="C:cytosol"/>
    <property type="evidence" value="ECO:0007669"/>
    <property type="project" value="TreeGrafter"/>
</dbReference>
<dbReference type="AlphaFoldDB" id="A0A1Y1YXA7"/>
<accession>A0A1Y1YXA7</accession>
<dbReference type="Pfam" id="PF13516">
    <property type="entry name" value="LRR_6"/>
    <property type="match status" value="2"/>
</dbReference>